<dbReference type="NCBIfam" id="TIGR03127">
    <property type="entry name" value="RuMP_HxlB"/>
    <property type="match status" value="1"/>
</dbReference>
<dbReference type="EC" id="5.3.-.-" evidence="3"/>
<dbReference type="InterPro" id="IPR046348">
    <property type="entry name" value="SIS_dom_sf"/>
</dbReference>
<gene>
    <name evidence="3" type="ORF">HMPREF9081_0450</name>
</gene>
<reference evidence="3 4" key="1">
    <citation type="submission" date="2011-04" db="EMBL/GenBank/DDBJ databases">
        <authorList>
            <person name="Muzny D."/>
            <person name="Qin X."/>
            <person name="Deng J."/>
            <person name="Jiang H."/>
            <person name="Liu Y."/>
            <person name="Qu J."/>
            <person name="Song X.-Z."/>
            <person name="Zhang L."/>
            <person name="Thornton R."/>
            <person name="Coyle M."/>
            <person name="Francisco L."/>
            <person name="Jackson L."/>
            <person name="Javaid M."/>
            <person name="Korchina V."/>
            <person name="Kovar C."/>
            <person name="Mata R."/>
            <person name="Mathew T."/>
            <person name="Ngo R."/>
            <person name="Nguyen L."/>
            <person name="Nguyen N."/>
            <person name="Okwuonu G."/>
            <person name="Ongeri F."/>
            <person name="Pham C."/>
            <person name="Simmons D."/>
            <person name="Wilczek-Boney K."/>
            <person name="Hale W."/>
            <person name="Jakkamsetti A."/>
            <person name="Pham P."/>
            <person name="Ruth R."/>
            <person name="San Lucas F."/>
            <person name="Warren J."/>
            <person name="Zhang J."/>
            <person name="Zhao Z."/>
            <person name="Zhou C."/>
            <person name="Zhu D."/>
            <person name="Lee S."/>
            <person name="Bess C."/>
            <person name="Blankenburg K."/>
            <person name="Forbes L."/>
            <person name="Fu Q."/>
            <person name="Gubbala S."/>
            <person name="Hirani K."/>
            <person name="Jayaseelan J.C."/>
            <person name="Lara F."/>
            <person name="Munidasa M."/>
            <person name="Palculict T."/>
            <person name="Patil S."/>
            <person name="Pu L.-L."/>
            <person name="Saada N."/>
            <person name="Tang L."/>
            <person name="Weissenberger G."/>
            <person name="Zhu Y."/>
            <person name="Hemphill L."/>
            <person name="Shang Y."/>
            <person name="Youmans B."/>
            <person name="Ayvaz T."/>
            <person name="Ross M."/>
            <person name="Santibanez J."/>
            <person name="Aqrawi P."/>
            <person name="Gross S."/>
            <person name="Joshi V."/>
            <person name="Fowler G."/>
            <person name="Nazareth L."/>
            <person name="Reid J."/>
            <person name="Worley K."/>
            <person name="Petrosino J."/>
            <person name="Highlander S."/>
            <person name="Gibbs R."/>
        </authorList>
    </citation>
    <scope>NUCLEOTIDE SEQUENCE [LARGE SCALE GENOMIC DNA]</scope>
    <source>
        <strain evidence="3 4">DSM 2778</strain>
    </source>
</reference>
<organism evidence="3 4">
    <name type="scientific">Centipeda periodontii DSM 2778</name>
    <dbReference type="NCBI Taxonomy" id="888060"/>
    <lineage>
        <taxon>Bacteria</taxon>
        <taxon>Bacillati</taxon>
        <taxon>Bacillota</taxon>
        <taxon>Negativicutes</taxon>
        <taxon>Selenomonadales</taxon>
        <taxon>Selenomonadaceae</taxon>
        <taxon>Centipeda</taxon>
    </lineage>
</organism>
<evidence type="ECO:0000259" key="2">
    <source>
        <dbReference type="PROSITE" id="PS51464"/>
    </source>
</evidence>
<dbReference type="GO" id="GO:1901135">
    <property type="term" value="P:carbohydrate derivative metabolic process"/>
    <property type="evidence" value="ECO:0007669"/>
    <property type="project" value="InterPro"/>
</dbReference>
<comment type="caution">
    <text evidence="3">The sequence shown here is derived from an EMBL/GenBank/DDBJ whole genome shotgun (WGS) entry which is preliminary data.</text>
</comment>
<dbReference type="GO" id="GO:0016853">
    <property type="term" value="F:isomerase activity"/>
    <property type="evidence" value="ECO:0007669"/>
    <property type="project" value="UniProtKB-KW"/>
</dbReference>
<evidence type="ECO:0000313" key="3">
    <source>
        <dbReference type="EMBL" id="EGK61666.1"/>
    </source>
</evidence>
<protein>
    <submittedName>
        <fullName evidence="3">3-hexulose-6-phosphate isomerase</fullName>
        <ecNumber evidence="3">5.3.-.-</ecNumber>
    </submittedName>
</protein>
<dbReference type="CDD" id="cd05005">
    <property type="entry name" value="SIS_PHI"/>
    <property type="match status" value="1"/>
</dbReference>
<dbReference type="HOGENOM" id="CLU_094236_1_1_9"/>
<sequence length="180" mass="19378">MLEILKQIEEEIHGVLAKVKEDDIERFMAEIAPNRRIFVDGEGRSGFSAKGFAMRLMHLKYTVYFVGETITPAVEAGDVFIAVSGSGTSKNVVSDAEKAKAKGARVLAVTSKPASPLGQCADVVLEIPGTVKGDAGGERKSIQLLSSLFDQSLHIVLDAVCLALSRRDHIANEQATATHW</sequence>
<dbReference type="eggNOG" id="COG0794">
    <property type="taxonomic scope" value="Bacteria"/>
</dbReference>
<dbReference type="RefSeq" id="WP_006305291.1">
    <property type="nucleotide sequence ID" value="NZ_GL892076.1"/>
</dbReference>
<name>F5RJL5_9FIRM</name>
<accession>F5RJL5</accession>
<dbReference type="EMBL" id="AFHQ01000012">
    <property type="protein sequence ID" value="EGK61666.1"/>
    <property type="molecule type" value="Genomic_DNA"/>
</dbReference>
<dbReference type="PANTHER" id="PTHR43443">
    <property type="entry name" value="3-HEXULOSE-6-PHOSPHATE ISOMERASE"/>
    <property type="match status" value="1"/>
</dbReference>
<dbReference type="OrthoDB" id="9797832at2"/>
<dbReference type="SUPFAM" id="SSF53697">
    <property type="entry name" value="SIS domain"/>
    <property type="match status" value="1"/>
</dbReference>
<feature type="domain" description="SIS" evidence="2">
    <location>
        <begin position="27"/>
        <end position="170"/>
    </location>
</feature>
<comment type="similarity">
    <text evidence="1">Belongs to the SIS family. PHI subfamily.</text>
</comment>
<dbReference type="Proteomes" id="UP000004067">
    <property type="component" value="Unassembled WGS sequence"/>
</dbReference>
<dbReference type="InterPro" id="IPR017552">
    <property type="entry name" value="PHI/rmpB"/>
</dbReference>
<keyword evidence="3" id="KW-0413">Isomerase</keyword>
<dbReference type="PROSITE" id="PS51464">
    <property type="entry name" value="SIS"/>
    <property type="match status" value="1"/>
</dbReference>
<dbReference type="Pfam" id="PF01380">
    <property type="entry name" value="SIS"/>
    <property type="match status" value="1"/>
</dbReference>
<dbReference type="InterPro" id="IPR001347">
    <property type="entry name" value="SIS_dom"/>
</dbReference>
<dbReference type="Gene3D" id="3.40.50.10490">
    <property type="entry name" value="Glucose-6-phosphate isomerase like protein, domain 1"/>
    <property type="match status" value="1"/>
</dbReference>
<evidence type="ECO:0000313" key="4">
    <source>
        <dbReference type="Proteomes" id="UP000004067"/>
    </source>
</evidence>
<proteinExistence type="inferred from homology"/>
<dbReference type="GO" id="GO:0097367">
    <property type="term" value="F:carbohydrate derivative binding"/>
    <property type="evidence" value="ECO:0007669"/>
    <property type="project" value="InterPro"/>
</dbReference>
<evidence type="ECO:0000256" key="1">
    <source>
        <dbReference type="ARBA" id="ARBA00009235"/>
    </source>
</evidence>
<keyword evidence="4" id="KW-1185">Reference proteome</keyword>
<dbReference type="PANTHER" id="PTHR43443:SF1">
    <property type="entry name" value="3-HEXULOSE-6-PHOSPHATE ISOMERASE"/>
    <property type="match status" value="1"/>
</dbReference>
<dbReference type="STRING" id="888060.HMPREF9081_0450"/>
<dbReference type="AlphaFoldDB" id="F5RJL5"/>